<evidence type="ECO:0000259" key="2">
    <source>
        <dbReference type="Pfam" id="PF00975"/>
    </source>
</evidence>
<dbReference type="InterPro" id="IPR001031">
    <property type="entry name" value="Thioesterase"/>
</dbReference>
<evidence type="ECO:0000313" key="4">
    <source>
        <dbReference type="Proteomes" id="UP000680348"/>
    </source>
</evidence>
<feature type="region of interest" description="Disordered" evidence="1">
    <location>
        <begin position="178"/>
        <end position="200"/>
    </location>
</feature>
<gene>
    <name evidence="3" type="ORF">KEU06_26840</name>
</gene>
<accession>A0A942E2E9</accession>
<feature type="domain" description="Thioesterase" evidence="2">
    <location>
        <begin position="56"/>
        <end position="101"/>
    </location>
</feature>
<dbReference type="EMBL" id="JAGWCR010000021">
    <property type="protein sequence ID" value="MBS3652216.1"/>
    <property type="molecule type" value="Genomic_DNA"/>
</dbReference>
<dbReference type="InterPro" id="IPR029058">
    <property type="entry name" value="AB_hydrolase_fold"/>
</dbReference>
<evidence type="ECO:0000256" key="1">
    <source>
        <dbReference type="SAM" id="MobiDB-lite"/>
    </source>
</evidence>
<sequence length="200" mass="21260">MVYLFAGLTPMGDTVARSGMYTLTQNIRASGIRAEVYNPAYWRAAADDLLAQPGAAEVPVAVAGYSMGGEAATRFAERLRSAGIPVQTLLAFEAYKPAPVACNVRRVIDMYGAAGPLRMSTRLQPGKAFTGEIEQVDWSKLSPDGRHDHLGVSKEPAALRYVQNALIGDGRVRMSAPPPGEAACLGKPAEKQTVATLPES</sequence>
<proteinExistence type="predicted"/>
<protein>
    <recommendedName>
        <fullName evidence="2">Thioesterase domain-containing protein</fullName>
    </recommendedName>
</protein>
<organism evidence="3 4">
    <name type="scientific">Pseudaminobacter soli</name>
    <name type="common">ex Zhang et al. 2022</name>
    <dbReference type="NCBI Taxonomy" id="2831468"/>
    <lineage>
        <taxon>Bacteria</taxon>
        <taxon>Pseudomonadati</taxon>
        <taxon>Pseudomonadota</taxon>
        <taxon>Alphaproteobacteria</taxon>
        <taxon>Hyphomicrobiales</taxon>
        <taxon>Phyllobacteriaceae</taxon>
        <taxon>Pseudaminobacter</taxon>
    </lineage>
</organism>
<name>A0A942E2E9_9HYPH</name>
<dbReference type="Proteomes" id="UP000680348">
    <property type="component" value="Unassembled WGS sequence"/>
</dbReference>
<dbReference type="AlphaFoldDB" id="A0A942E2E9"/>
<keyword evidence="4" id="KW-1185">Reference proteome</keyword>
<evidence type="ECO:0000313" key="3">
    <source>
        <dbReference type="EMBL" id="MBS3652216.1"/>
    </source>
</evidence>
<dbReference type="Pfam" id="PF00975">
    <property type="entry name" value="Thioesterase"/>
    <property type="match status" value="1"/>
</dbReference>
<reference evidence="3" key="1">
    <citation type="submission" date="2021-04" db="EMBL/GenBank/DDBJ databases">
        <title>Pseudaminobacter soli sp. nov., isolated from paddy soil contaminated by heavy metals.</title>
        <authorList>
            <person name="Zhang K."/>
        </authorList>
    </citation>
    <scope>NUCLEOTIDE SEQUENCE</scope>
    <source>
        <strain evidence="3">19-2017</strain>
    </source>
</reference>
<dbReference type="RefSeq" id="WP_188257770.1">
    <property type="nucleotide sequence ID" value="NZ_JABVCF010000021.1"/>
</dbReference>
<dbReference type="SUPFAM" id="SSF53474">
    <property type="entry name" value="alpha/beta-Hydrolases"/>
    <property type="match status" value="1"/>
</dbReference>
<comment type="caution">
    <text evidence="3">The sequence shown here is derived from an EMBL/GenBank/DDBJ whole genome shotgun (WGS) entry which is preliminary data.</text>
</comment>
<dbReference type="Gene3D" id="3.40.50.1820">
    <property type="entry name" value="alpha/beta hydrolase"/>
    <property type="match status" value="1"/>
</dbReference>